<name>A0ABW2R1F3_9NEIS</name>
<dbReference type="RefSeq" id="WP_380189137.1">
    <property type="nucleotide sequence ID" value="NZ_JBHTBQ010000035.1"/>
</dbReference>
<dbReference type="InterPro" id="IPR018769">
    <property type="entry name" value="VgrG2_DUF2345"/>
</dbReference>
<accession>A0ABW2R1F3</accession>
<evidence type="ECO:0000313" key="3">
    <source>
        <dbReference type="Proteomes" id="UP001596473"/>
    </source>
</evidence>
<sequence length="89" mass="9020">DKDLKVTACKGLLSVSAKDEILVTAGGGYIRLKGGNIEIHCPGTVTVKGANHVLSGPTSLNAPLPKFAKGCEQSMDAAAASQAATVRLS</sequence>
<dbReference type="Pfam" id="PF10106">
    <property type="entry name" value="DUF2345"/>
    <property type="match status" value="1"/>
</dbReference>
<evidence type="ECO:0000259" key="1">
    <source>
        <dbReference type="Pfam" id="PF10106"/>
    </source>
</evidence>
<dbReference type="EMBL" id="JBHTBQ010000035">
    <property type="protein sequence ID" value="MFC7421598.1"/>
    <property type="molecule type" value="Genomic_DNA"/>
</dbReference>
<feature type="domain" description="DUF2345" evidence="1">
    <location>
        <begin position="1"/>
        <end position="57"/>
    </location>
</feature>
<feature type="non-terminal residue" evidence="2">
    <location>
        <position position="1"/>
    </location>
</feature>
<evidence type="ECO:0000313" key="2">
    <source>
        <dbReference type="EMBL" id="MFC7421598.1"/>
    </source>
</evidence>
<protein>
    <submittedName>
        <fullName evidence="2">DUF2345 domain-containing protein</fullName>
    </submittedName>
</protein>
<organism evidence="2 3">
    <name type="scientific">Iodobacter arcticus</name>
    <dbReference type="NCBI Taxonomy" id="590593"/>
    <lineage>
        <taxon>Bacteria</taxon>
        <taxon>Pseudomonadati</taxon>
        <taxon>Pseudomonadota</taxon>
        <taxon>Betaproteobacteria</taxon>
        <taxon>Neisseriales</taxon>
        <taxon>Chitinibacteraceae</taxon>
        <taxon>Iodobacter</taxon>
    </lineage>
</organism>
<comment type="caution">
    <text evidence="2">The sequence shown here is derived from an EMBL/GenBank/DDBJ whole genome shotgun (WGS) entry which is preliminary data.</text>
</comment>
<proteinExistence type="predicted"/>
<keyword evidence="3" id="KW-1185">Reference proteome</keyword>
<gene>
    <name evidence="2" type="ORF">ACFQNF_17175</name>
</gene>
<dbReference type="Proteomes" id="UP001596473">
    <property type="component" value="Unassembled WGS sequence"/>
</dbReference>
<reference evidence="3" key="1">
    <citation type="journal article" date="2019" name="Int. J. Syst. Evol. Microbiol.">
        <title>The Global Catalogue of Microorganisms (GCM) 10K type strain sequencing project: providing services to taxonomists for standard genome sequencing and annotation.</title>
        <authorList>
            <consortium name="The Broad Institute Genomics Platform"/>
            <consortium name="The Broad Institute Genome Sequencing Center for Infectious Disease"/>
            <person name="Wu L."/>
            <person name="Ma J."/>
        </authorList>
    </citation>
    <scope>NUCLEOTIDE SEQUENCE [LARGE SCALE GENOMIC DNA]</scope>
    <source>
        <strain evidence="3">CCUG 62945</strain>
    </source>
</reference>